<reference evidence="2 3" key="1">
    <citation type="journal article" date="2022" name="Nat. Ecol. Evol.">
        <title>A masculinizing supergene underlies an exaggerated male reproductive morph in a spider.</title>
        <authorList>
            <person name="Hendrickx F."/>
            <person name="De Corte Z."/>
            <person name="Sonet G."/>
            <person name="Van Belleghem S.M."/>
            <person name="Kostlbacher S."/>
            <person name="Vangestel C."/>
        </authorList>
    </citation>
    <scope>NUCLEOTIDE SEQUENCE [LARGE SCALE GENOMIC DNA]</scope>
    <source>
        <strain evidence="2">W744_W776</strain>
    </source>
</reference>
<keyword evidence="3" id="KW-1185">Reference proteome</keyword>
<gene>
    <name evidence="2" type="ORF">JTE90_026489</name>
</gene>
<evidence type="ECO:0000313" key="2">
    <source>
        <dbReference type="EMBL" id="KAG8198591.1"/>
    </source>
</evidence>
<name>A0AAV6VRA7_9ARAC</name>
<evidence type="ECO:0000313" key="3">
    <source>
        <dbReference type="Proteomes" id="UP000827092"/>
    </source>
</evidence>
<proteinExistence type="predicted"/>
<dbReference type="Proteomes" id="UP000827092">
    <property type="component" value="Unassembled WGS sequence"/>
</dbReference>
<feature type="region of interest" description="Disordered" evidence="1">
    <location>
        <begin position="111"/>
        <end position="130"/>
    </location>
</feature>
<dbReference type="AlphaFoldDB" id="A0AAV6VRA7"/>
<accession>A0AAV6VRA7</accession>
<organism evidence="2 3">
    <name type="scientific">Oedothorax gibbosus</name>
    <dbReference type="NCBI Taxonomy" id="931172"/>
    <lineage>
        <taxon>Eukaryota</taxon>
        <taxon>Metazoa</taxon>
        <taxon>Ecdysozoa</taxon>
        <taxon>Arthropoda</taxon>
        <taxon>Chelicerata</taxon>
        <taxon>Arachnida</taxon>
        <taxon>Araneae</taxon>
        <taxon>Araneomorphae</taxon>
        <taxon>Entelegynae</taxon>
        <taxon>Araneoidea</taxon>
        <taxon>Linyphiidae</taxon>
        <taxon>Erigoninae</taxon>
        <taxon>Oedothorax</taxon>
    </lineage>
</organism>
<dbReference type="EMBL" id="JAFNEN010000038">
    <property type="protein sequence ID" value="KAG8198591.1"/>
    <property type="molecule type" value="Genomic_DNA"/>
</dbReference>
<sequence length="187" mass="21306">MEPVAVPNRVVQQHYFGLPWEHELRRNALGSPIQLVTEPFPGPSLKNNVEINEKLKIHRKNSFDPTPQIKNTSDVITTYSPYRFLLSNYSQNVQTNKPTNNRASYLLNPHRKQPTDRPNLHQWRNNSTTASSEKITYSKQINVNTKITPISSVTLGNDRIISKHIGEEKAYASTGSAKSVDIKDLRM</sequence>
<evidence type="ECO:0000256" key="1">
    <source>
        <dbReference type="SAM" id="MobiDB-lite"/>
    </source>
</evidence>
<comment type="caution">
    <text evidence="2">The sequence shown here is derived from an EMBL/GenBank/DDBJ whole genome shotgun (WGS) entry which is preliminary data.</text>
</comment>
<protein>
    <submittedName>
        <fullName evidence="2">Uncharacterized protein</fullName>
    </submittedName>
</protein>